<organism evidence="3 4">
    <name type="scientific">Rhodofomes roseus</name>
    <dbReference type="NCBI Taxonomy" id="34475"/>
    <lineage>
        <taxon>Eukaryota</taxon>
        <taxon>Fungi</taxon>
        <taxon>Dikarya</taxon>
        <taxon>Basidiomycota</taxon>
        <taxon>Agaricomycotina</taxon>
        <taxon>Agaricomycetes</taxon>
        <taxon>Polyporales</taxon>
        <taxon>Rhodofomes</taxon>
    </lineage>
</organism>
<evidence type="ECO:0000313" key="4">
    <source>
        <dbReference type="Proteomes" id="UP000814176"/>
    </source>
</evidence>
<name>A0ABQ8JYP7_9APHY</name>
<dbReference type="Pfam" id="PF20434">
    <property type="entry name" value="BD-FAE"/>
    <property type="match status" value="1"/>
</dbReference>
<dbReference type="SUPFAM" id="SSF53474">
    <property type="entry name" value="alpha/beta-Hydrolases"/>
    <property type="match status" value="1"/>
</dbReference>
<dbReference type="GO" id="GO:0016787">
    <property type="term" value="F:hydrolase activity"/>
    <property type="evidence" value="ECO:0007669"/>
    <property type="project" value="UniProtKB-KW"/>
</dbReference>
<evidence type="ECO:0000259" key="2">
    <source>
        <dbReference type="Pfam" id="PF20434"/>
    </source>
</evidence>
<keyword evidence="1 3" id="KW-0378">Hydrolase</keyword>
<dbReference type="GeneID" id="72006643"/>
<evidence type="ECO:0000256" key="1">
    <source>
        <dbReference type="ARBA" id="ARBA00022801"/>
    </source>
</evidence>
<dbReference type="InterPro" id="IPR049492">
    <property type="entry name" value="BD-FAE-like_dom"/>
</dbReference>
<dbReference type="Proteomes" id="UP000814176">
    <property type="component" value="Unassembled WGS sequence"/>
</dbReference>
<proteinExistence type="predicted"/>
<dbReference type="EMBL" id="JADCUA010000039">
    <property type="protein sequence ID" value="KAH9829368.1"/>
    <property type="molecule type" value="Genomic_DNA"/>
</dbReference>
<dbReference type="InterPro" id="IPR050300">
    <property type="entry name" value="GDXG_lipolytic_enzyme"/>
</dbReference>
<dbReference type="RefSeq" id="XP_047772842.1">
    <property type="nucleotide sequence ID" value="XM_047925911.1"/>
</dbReference>
<protein>
    <submittedName>
        <fullName evidence="3">Alpha/Beta hydrolase protein</fullName>
    </submittedName>
</protein>
<dbReference type="Gene3D" id="3.40.50.1820">
    <property type="entry name" value="alpha/beta hydrolase"/>
    <property type="match status" value="1"/>
</dbReference>
<comment type="caution">
    <text evidence="3">The sequence shown here is derived from an EMBL/GenBank/DDBJ whole genome shotgun (WGS) entry which is preliminary data.</text>
</comment>
<keyword evidence="4" id="KW-1185">Reference proteome</keyword>
<dbReference type="InterPro" id="IPR029058">
    <property type="entry name" value="AB_hydrolase_fold"/>
</dbReference>
<evidence type="ECO:0000313" key="3">
    <source>
        <dbReference type="EMBL" id="KAH9829368.1"/>
    </source>
</evidence>
<feature type="domain" description="BD-FAE-like" evidence="2">
    <location>
        <begin position="17"/>
        <end position="132"/>
    </location>
</feature>
<sequence>MQMITCSRVGDLEIKFDLDVPADITGALPAFICIHGGGIIAGSRNEPGSARLTDFIRESTLSKGMIFMSADHRLIYPSTGFDIIEDMKALMKFISDPSFSEKYLTAGMSLDSSRIGVAGVSGGCYAARALAIYGEPKPKAIYLLYGMGGDFICDHWVADKGDTMFGPVPLTPRATLAHLLDAPSVPPTSESAIHAGPDLFADEQRRIGLSSYWLRTGELLDHVLGEPVSATLRALPYAERVAAVPERLRPALLETQIDASFPPTFLLHGDQDAIVPLSESQKTYDRLRELGAKAELEIVRGGEHALMAKAWPLEFCAGADEAHEKGMQFLERELFEDTTGTPQ</sequence>
<dbReference type="PANTHER" id="PTHR48081">
    <property type="entry name" value="AB HYDROLASE SUPERFAMILY PROTEIN C4A8.06C"/>
    <property type="match status" value="1"/>
</dbReference>
<gene>
    <name evidence="3" type="ORF">C8Q71DRAFT_799755</name>
</gene>
<reference evidence="3 4" key="1">
    <citation type="journal article" date="2021" name="Environ. Microbiol.">
        <title>Gene family expansions and transcriptome signatures uncover fungal adaptations to wood decay.</title>
        <authorList>
            <person name="Hage H."/>
            <person name="Miyauchi S."/>
            <person name="Viragh M."/>
            <person name="Drula E."/>
            <person name="Min B."/>
            <person name="Chaduli D."/>
            <person name="Navarro D."/>
            <person name="Favel A."/>
            <person name="Norest M."/>
            <person name="Lesage-Meessen L."/>
            <person name="Balint B."/>
            <person name="Merenyi Z."/>
            <person name="de Eugenio L."/>
            <person name="Morin E."/>
            <person name="Martinez A.T."/>
            <person name="Baldrian P."/>
            <person name="Stursova M."/>
            <person name="Martinez M.J."/>
            <person name="Novotny C."/>
            <person name="Magnuson J.K."/>
            <person name="Spatafora J.W."/>
            <person name="Maurice S."/>
            <person name="Pangilinan J."/>
            <person name="Andreopoulos W."/>
            <person name="LaButti K."/>
            <person name="Hundley H."/>
            <person name="Na H."/>
            <person name="Kuo A."/>
            <person name="Barry K."/>
            <person name="Lipzen A."/>
            <person name="Henrissat B."/>
            <person name="Riley R."/>
            <person name="Ahrendt S."/>
            <person name="Nagy L.G."/>
            <person name="Grigoriev I.V."/>
            <person name="Martin F."/>
            <person name="Rosso M.N."/>
        </authorList>
    </citation>
    <scope>NUCLEOTIDE SEQUENCE [LARGE SCALE GENOMIC DNA]</scope>
    <source>
        <strain evidence="3 4">CIRM-BRFM 1785</strain>
    </source>
</reference>
<accession>A0ABQ8JYP7</accession>